<sequence>MIINITNEAAAWYKQELNLTNGDFIRFFVRYGGCSTVQKGFSFGINTEEPVDIGVKIEMEGITFYIEEKDLWYLDGHDLIIEYNSNYEEPVFHYNK</sequence>
<dbReference type="AlphaFoldDB" id="A0AA95SB34"/>
<dbReference type="Gene3D" id="2.60.300.12">
    <property type="entry name" value="HesB-like domain"/>
    <property type="match status" value="1"/>
</dbReference>
<reference evidence="3" key="1">
    <citation type="submission" date="2023-05" db="EMBL/GenBank/DDBJ databases">
        <title>Comparative genomics of Bacillaceae isolates and their secondary metabolite potential.</title>
        <authorList>
            <person name="Song L."/>
            <person name="Nielsen L.J."/>
            <person name="Mohite O."/>
            <person name="Xu X."/>
            <person name="Weber T."/>
            <person name="Kovacs A.T."/>
        </authorList>
    </citation>
    <scope>NUCLEOTIDE SEQUENCE</scope>
    <source>
        <strain evidence="3">XLM17</strain>
    </source>
</reference>
<organism evidence="3 4">
    <name type="scientific">Neobacillus novalis</name>
    <dbReference type="NCBI Taxonomy" id="220687"/>
    <lineage>
        <taxon>Bacteria</taxon>
        <taxon>Bacillati</taxon>
        <taxon>Bacillota</taxon>
        <taxon>Bacilli</taxon>
        <taxon>Bacillales</taxon>
        <taxon>Bacillaceae</taxon>
        <taxon>Neobacillus</taxon>
    </lineage>
</organism>
<dbReference type="PIRSF" id="PIRSF034852">
    <property type="entry name" value="UCP034852"/>
    <property type="match status" value="1"/>
</dbReference>
<dbReference type="Pfam" id="PF01521">
    <property type="entry name" value="Fe-S_biosyn"/>
    <property type="match status" value="1"/>
</dbReference>
<feature type="domain" description="Core" evidence="2">
    <location>
        <begin position="1"/>
        <end position="87"/>
    </location>
</feature>
<evidence type="ECO:0000313" key="3">
    <source>
        <dbReference type="EMBL" id="WHY88800.1"/>
    </source>
</evidence>
<dbReference type="EMBL" id="CP126114">
    <property type="protein sequence ID" value="WHY88800.1"/>
    <property type="molecule type" value="Genomic_DNA"/>
</dbReference>
<dbReference type="KEGG" id="nnv:QNH39_13595"/>
<evidence type="ECO:0000256" key="1">
    <source>
        <dbReference type="ARBA" id="ARBA00006718"/>
    </source>
</evidence>
<gene>
    <name evidence="3" type="ORF">QNH39_13595</name>
</gene>
<comment type="similarity">
    <text evidence="1">Belongs to the HesB/IscA family.</text>
</comment>
<dbReference type="RefSeq" id="WP_066087266.1">
    <property type="nucleotide sequence ID" value="NZ_CP126114.1"/>
</dbReference>
<evidence type="ECO:0000259" key="2">
    <source>
        <dbReference type="Pfam" id="PF01521"/>
    </source>
</evidence>
<keyword evidence="4" id="KW-1185">Reference proteome</keyword>
<name>A0AA95SB34_9BACI</name>
<proteinExistence type="inferred from homology"/>
<accession>A0AA95SB34</accession>
<dbReference type="InterPro" id="IPR035903">
    <property type="entry name" value="HesB-like_dom_sf"/>
</dbReference>
<dbReference type="SUPFAM" id="SSF89360">
    <property type="entry name" value="HesB-like domain"/>
    <property type="match status" value="1"/>
</dbReference>
<protein>
    <submittedName>
        <fullName evidence="3">HesB/YadR/YfhF family protein</fullName>
    </submittedName>
</protein>
<dbReference type="InterPro" id="IPR008326">
    <property type="entry name" value="PdhI-like"/>
</dbReference>
<dbReference type="Proteomes" id="UP001178288">
    <property type="component" value="Chromosome"/>
</dbReference>
<dbReference type="InterPro" id="IPR000361">
    <property type="entry name" value="ATAP_core_dom"/>
</dbReference>
<evidence type="ECO:0000313" key="4">
    <source>
        <dbReference type="Proteomes" id="UP001178288"/>
    </source>
</evidence>